<dbReference type="Proteomes" id="UP000070700">
    <property type="component" value="Unassembled WGS sequence"/>
</dbReference>
<accession>A0A194XMX9</accession>
<dbReference type="PANTHER" id="PTHR24320:SF199">
    <property type="entry name" value="GLYCOSYLTRANSFERASE FAMILY PROTEIN (AFU_ORTHOLOGUE AFUA_2G15915)"/>
    <property type="match status" value="1"/>
</dbReference>
<sequence length="322" mass="34971">MASINSETKSSIFITGGNGSLGSAIALQIARFRPKKYHLILTARKITDPRTINVSSTLKTLNASFEFQTLDLSSLDSIRSFAATIRERVSRNDIPRFSAGGMVLSAAMNTLLKDTKTKDGWNEIYGINVLAQILLIRELLPVLNGGLVINIASAAHAMAAANYFSNETKTEIGGEHAEENLGLGDAMKRYGASKLWVIMASHALQRRLDAKPNNAIKIVSLDPGGMSGDSNLGLDHWVLNSLKVVLGFVRPVLGRLKKDAFNPPEVPAKAVADLFEMERGGLGGKYFVLDDEVESSGASLEVKSQEEAWGKICRDLEIEREV</sequence>
<organism evidence="3 4">
    <name type="scientific">Mollisia scopiformis</name>
    <name type="common">Conifer needle endophyte fungus</name>
    <name type="synonym">Phialocephala scopiformis</name>
    <dbReference type="NCBI Taxonomy" id="149040"/>
    <lineage>
        <taxon>Eukaryota</taxon>
        <taxon>Fungi</taxon>
        <taxon>Dikarya</taxon>
        <taxon>Ascomycota</taxon>
        <taxon>Pezizomycotina</taxon>
        <taxon>Leotiomycetes</taxon>
        <taxon>Helotiales</taxon>
        <taxon>Mollisiaceae</taxon>
        <taxon>Mollisia</taxon>
    </lineage>
</organism>
<proteinExistence type="inferred from homology"/>
<dbReference type="KEGG" id="psco:LY89DRAFT_714709"/>
<dbReference type="GeneID" id="28827874"/>
<evidence type="ECO:0000256" key="2">
    <source>
        <dbReference type="ARBA" id="ARBA00023002"/>
    </source>
</evidence>
<evidence type="ECO:0000313" key="3">
    <source>
        <dbReference type="EMBL" id="KUJ21620.1"/>
    </source>
</evidence>
<protein>
    <submittedName>
        <fullName evidence="3">NAD(P)-binding protein</fullName>
    </submittedName>
</protein>
<reference evidence="3 4" key="1">
    <citation type="submission" date="2015-10" db="EMBL/GenBank/DDBJ databases">
        <title>Full genome of DAOMC 229536 Phialocephala scopiformis, a fungal endophyte of spruce producing the potent anti-insectan compound rugulosin.</title>
        <authorList>
            <consortium name="DOE Joint Genome Institute"/>
            <person name="Walker A.K."/>
            <person name="Frasz S.L."/>
            <person name="Seifert K.A."/>
            <person name="Miller J.D."/>
            <person name="Mondo S.J."/>
            <person name="Labutti K."/>
            <person name="Lipzen A."/>
            <person name="Dockter R."/>
            <person name="Kennedy M."/>
            <person name="Grigoriev I.V."/>
            <person name="Spatafora J.W."/>
        </authorList>
    </citation>
    <scope>NUCLEOTIDE SEQUENCE [LARGE SCALE GENOMIC DNA]</scope>
    <source>
        <strain evidence="3 4">CBS 120377</strain>
    </source>
</reference>
<evidence type="ECO:0000313" key="4">
    <source>
        <dbReference type="Proteomes" id="UP000070700"/>
    </source>
</evidence>
<gene>
    <name evidence="3" type="ORF">LY89DRAFT_714709</name>
</gene>
<dbReference type="GO" id="GO:0016491">
    <property type="term" value="F:oxidoreductase activity"/>
    <property type="evidence" value="ECO:0007669"/>
    <property type="project" value="UniProtKB-KW"/>
</dbReference>
<keyword evidence="2" id="KW-0560">Oxidoreductase</keyword>
<dbReference type="InterPro" id="IPR002347">
    <property type="entry name" value="SDR_fam"/>
</dbReference>
<dbReference type="RefSeq" id="XP_018075975.1">
    <property type="nucleotide sequence ID" value="XM_018218148.1"/>
</dbReference>
<dbReference type="InterPro" id="IPR036291">
    <property type="entry name" value="NAD(P)-bd_dom_sf"/>
</dbReference>
<name>A0A194XMX9_MOLSC</name>
<dbReference type="PRINTS" id="PR00081">
    <property type="entry name" value="GDHRDH"/>
</dbReference>
<dbReference type="InParanoid" id="A0A194XMX9"/>
<dbReference type="EMBL" id="KQ947407">
    <property type="protein sequence ID" value="KUJ21620.1"/>
    <property type="molecule type" value="Genomic_DNA"/>
</dbReference>
<dbReference type="Gene3D" id="3.40.50.720">
    <property type="entry name" value="NAD(P)-binding Rossmann-like Domain"/>
    <property type="match status" value="1"/>
</dbReference>
<evidence type="ECO:0000256" key="1">
    <source>
        <dbReference type="ARBA" id="ARBA00006484"/>
    </source>
</evidence>
<keyword evidence="4" id="KW-1185">Reference proteome</keyword>
<comment type="similarity">
    <text evidence="1">Belongs to the short-chain dehydrogenases/reductases (SDR) family.</text>
</comment>
<dbReference type="AlphaFoldDB" id="A0A194XMX9"/>
<dbReference type="SUPFAM" id="SSF51735">
    <property type="entry name" value="NAD(P)-binding Rossmann-fold domains"/>
    <property type="match status" value="1"/>
</dbReference>
<dbReference type="Pfam" id="PF00106">
    <property type="entry name" value="adh_short"/>
    <property type="match status" value="1"/>
</dbReference>
<dbReference type="OrthoDB" id="191139at2759"/>
<dbReference type="PANTHER" id="PTHR24320">
    <property type="entry name" value="RETINOL DEHYDROGENASE"/>
    <property type="match status" value="1"/>
</dbReference>